<dbReference type="GO" id="GO:0007165">
    <property type="term" value="P:signal transduction"/>
    <property type="evidence" value="ECO:0007669"/>
    <property type="project" value="TreeGrafter"/>
</dbReference>
<keyword evidence="6 9" id="KW-0067">ATP-binding</keyword>
<dbReference type="GO" id="GO:0004674">
    <property type="term" value="F:protein serine/threonine kinase activity"/>
    <property type="evidence" value="ECO:0007669"/>
    <property type="project" value="UniProtKB-KW"/>
</dbReference>
<dbReference type="AlphaFoldDB" id="A0A7S1NGA1"/>
<dbReference type="PANTHER" id="PTHR43895:SF32">
    <property type="entry name" value="SERINE_THREONINE-PROTEIN KINASE CHK1"/>
    <property type="match status" value="1"/>
</dbReference>
<evidence type="ECO:0000256" key="1">
    <source>
        <dbReference type="ARBA" id="ARBA00012513"/>
    </source>
</evidence>
<dbReference type="InterPro" id="IPR008271">
    <property type="entry name" value="Ser/Thr_kinase_AS"/>
</dbReference>
<keyword evidence="4 9" id="KW-0547">Nucleotide-binding</keyword>
<reference evidence="12" key="1">
    <citation type="submission" date="2021-01" db="EMBL/GenBank/DDBJ databases">
        <authorList>
            <person name="Corre E."/>
            <person name="Pelletier E."/>
            <person name="Niang G."/>
            <person name="Scheremetjew M."/>
            <person name="Finn R."/>
            <person name="Kale V."/>
            <person name="Holt S."/>
            <person name="Cochrane G."/>
            <person name="Meng A."/>
            <person name="Brown T."/>
            <person name="Cohen L."/>
        </authorList>
    </citation>
    <scope>NUCLEOTIDE SEQUENCE</scope>
    <source>
        <strain evidence="12">NIES-381</strain>
    </source>
</reference>
<dbReference type="InterPro" id="IPR000719">
    <property type="entry name" value="Prot_kinase_dom"/>
</dbReference>
<evidence type="ECO:0000256" key="3">
    <source>
        <dbReference type="ARBA" id="ARBA00022679"/>
    </source>
</evidence>
<protein>
    <recommendedName>
        <fullName evidence="1">non-specific serine/threonine protein kinase</fullName>
        <ecNumber evidence="1">2.7.11.1</ecNumber>
    </recommendedName>
</protein>
<evidence type="ECO:0000259" key="11">
    <source>
        <dbReference type="PROSITE" id="PS50011"/>
    </source>
</evidence>
<dbReference type="InterPro" id="IPR017441">
    <property type="entry name" value="Protein_kinase_ATP_BS"/>
</dbReference>
<feature type="binding site" evidence="9">
    <location>
        <position position="44"/>
    </location>
    <ligand>
        <name>ATP</name>
        <dbReference type="ChEBI" id="CHEBI:30616"/>
    </ligand>
</feature>
<evidence type="ECO:0000256" key="10">
    <source>
        <dbReference type="RuleBase" id="RU000304"/>
    </source>
</evidence>
<dbReference type="FunFam" id="1.10.510.10:FF:000279">
    <property type="entry name" value="Non-specific serine/threonine protein kinase"/>
    <property type="match status" value="1"/>
</dbReference>
<evidence type="ECO:0000256" key="7">
    <source>
        <dbReference type="ARBA" id="ARBA00047899"/>
    </source>
</evidence>
<evidence type="ECO:0000256" key="8">
    <source>
        <dbReference type="ARBA" id="ARBA00048679"/>
    </source>
</evidence>
<gene>
    <name evidence="12" type="ORF">EGYM00392_LOCUS27314</name>
</gene>
<dbReference type="Gene3D" id="1.10.510.10">
    <property type="entry name" value="Transferase(Phosphotransferase) domain 1"/>
    <property type="match status" value="1"/>
</dbReference>
<comment type="catalytic activity">
    <reaction evidence="8">
        <text>L-seryl-[protein] + ATP = O-phospho-L-seryl-[protein] + ADP + H(+)</text>
        <dbReference type="Rhea" id="RHEA:17989"/>
        <dbReference type="Rhea" id="RHEA-COMP:9863"/>
        <dbReference type="Rhea" id="RHEA-COMP:11604"/>
        <dbReference type="ChEBI" id="CHEBI:15378"/>
        <dbReference type="ChEBI" id="CHEBI:29999"/>
        <dbReference type="ChEBI" id="CHEBI:30616"/>
        <dbReference type="ChEBI" id="CHEBI:83421"/>
        <dbReference type="ChEBI" id="CHEBI:456216"/>
        <dbReference type="EC" id="2.7.11.1"/>
    </reaction>
</comment>
<dbReference type="Pfam" id="PF00069">
    <property type="entry name" value="Pkinase"/>
    <property type="match status" value="1"/>
</dbReference>
<dbReference type="SMART" id="SM00220">
    <property type="entry name" value="S_TKc"/>
    <property type="match status" value="1"/>
</dbReference>
<accession>A0A7S1NGA1</accession>
<keyword evidence="3" id="KW-0808">Transferase</keyword>
<evidence type="ECO:0000313" key="12">
    <source>
        <dbReference type="EMBL" id="CAD9016205.1"/>
    </source>
</evidence>
<comment type="catalytic activity">
    <reaction evidence="7">
        <text>L-threonyl-[protein] + ATP = O-phospho-L-threonyl-[protein] + ADP + H(+)</text>
        <dbReference type="Rhea" id="RHEA:46608"/>
        <dbReference type="Rhea" id="RHEA-COMP:11060"/>
        <dbReference type="Rhea" id="RHEA-COMP:11605"/>
        <dbReference type="ChEBI" id="CHEBI:15378"/>
        <dbReference type="ChEBI" id="CHEBI:30013"/>
        <dbReference type="ChEBI" id="CHEBI:30616"/>
        <dbReference type="ChEBI" id="CHEBI:61977"/>
        <dbReference type="ChEBI" id="CHEBI:456216"/>
        <dbReference type="EC" id="2.7.11.1"/>
    </reaction>
</comment>
<feature type="domain" description="Protein kinase" evidence="11">
    <location>
        <begin position="15"/>
        <end position="275"/>
    </location>
</feature>
<sequence length="442" mass="49980">MNPAKWFSKKIGGEYELGKTLGKGHFSKVKLGIHIQTKKQVAVKIMERKALVEEQMEEQLKREIAIMRKLDHPHVTKMFEVLQTQKHVYLVLELVTGGELFDKIVQKKRFDETMARNYFQQLVVGTYYCHLNDVAHRDLKPENLLLDDKGILKISDFGLSNLQPNSGSGQMGAGQQLYTMCGTPEYVAPEVLRDQGYNGFIADVWSCGVILYVMLAGSLPFRDTEKSTVFQKIKAAQYEMKPFFPEGAQDLIRKLLVVDPAKRWTLEQVAEHEWFKPGFDTEAWLELRGQSKLSVNADEIRTAVIEFTPAEPVQDDVPATLCSEGVEDPKSLARHTSFKNVSFVEKPSNTMFLLKLKPELAVAMVTGVLTQLGANPEIKKTFTVKCMVETDRTVTTFLIMVNADSKNLANSIVEVRRGRGSILDFHDIYRSMLERLGDVLGN</sequence>
<evidence type="ECO:0000256" key="6">
    <source>
        <dbReference type="ARBA" id="ARBA00022840"/>
    </source>
</evidence>
<dbReference type="CDD" id="cd14003">
    <property type="entry name" value="STKc_AMPK-like"/>
    <property type="match status" value="1"/>
</dbReference>
<keyword evidence="2 10" id="KW-0723">Serine/threonine-protein kinase</keyword>
<evidence type="ECO:0000256" key="5">
    <source>
        <dbReference type="ARBA" id="ARBA00022777"/>
    </source>
</evidence>
<organism evidence="12">
    <name type="scientific">Eutreptiella gymnastica</name>
    <dbReference type="NCBI Taxonomy" id="73025"/>
    <lineage>
        <taxon>Eukaryota</taxon>
        <taxon>Discoba</taxon>
        <taxon>Euglenozoa</taxon>
        <taxon>Euglenida</taxon>
        <taxon>Spirocuta</taxon>
        <taxon>Euglenophyceae</taxon>
        <taxon>Eutreptiales</taxon>
        <taxon>Eutreptiaceae</taxon>
        <taxon>Eutreptiella</taxon>
    </lineage>
</organism>
<evidence type="ECO:0000256" key="9">
    <source>
        <dbReference type="PROSITE-ProRule" id="PRU10141"/>
    </source>
</evidence>
<dbReference type="EMBL" id="HBGA01073148">
    <property type="protein sequence ID" value="CAD9016205.1"/>
    <property type="molecule type" value="Transcribed_RNA"/>
</dbReference>
<evidence type="ECO:0000256" key="2">
    <source>
        <dbReference type="ARBA" id="ARBA00022527"/>
    </source>
</evidence>
<dbReference type="FunFam" id="3.30.200.20:FF:000003">
    <property type="entry name" value="Non-specific serine/threonine protein kinase"/>
    <property type="match status" value="1"/>
</dbReference>
<proteinExistence type="inferred from homology"/>
<dbReference type="EC" id="2.7.11.1" evidence="1"/>
<dbReference type="GO" id="GO:0005524">
    <property type="term" value="F:ATP binding"/>
    <property type="evidence" value="ECO:0007669"/>
    <property type="project" value="UniProtKB-UniRule"/>
</dbReference>
<dbReference type="PROSITE" id="PS50011">
    <property type="entry name" value="PROTEIN_KINASE_DOM"/>
    <property type="match status" value="1"/>
</dbReference>
<dbReference type="InterPro" id="IPR011009">
    <property type="entry name" value="Kinase-like_dom_sf"/>
</dbReference>
<dbReference type="PROSITE" id="PS00107">
    <property type="entry name" value="PROTEIN_KINASE_ATP"/>
    <property type="match status" value="1"/>
</dbReference>
<comment type="similarity">
    <text evidence="10">Belongs to the protein kinase superfamily.</text>
</comment>
<dbReference type="SUPFAM" id="SSF56112">
    <property type="entry name" value="Protein kinase-like (PK-like)"/>
    <property type="match status" value="1"/>
</dbReference>
<dbReference type="PANTHER" id="PTHR43895">
    <property type="entry name" value="CALCIUM/CALMODULIN-DEPENDENT PROTEIN KINASE KINASE-RELATED"/>
    <property type="match status" value="1"/>
</dbReference>
<evidence type="ECO:0000256" key="4">
    <source>
        <dbReference type="ARBA" id="ARBA00022741"/>
    </source>
</evidence>
<keyword evidence="5" id="KW-0418">Kinase</keyword>
<name>A0A7S1NGA1_9EUGL</name>
<dbReference type="PROSITE" id="PS00108">
    <property type="entry name" value="PROTEIN_KINASE_ST"/>
    <property type="match status" value="1"/>
</dbReference>